<dbReference type="EMBL" id="KQ426231">
    <property type="protein sequence ID" value="KOF68520.1"/>
    <property type="molecule type" value="Genomic_DNA"/>
</dbReference>
<sequence length="108" mass="12576">LDTNHTFLLHTVLKISWQSHSTNKILYGHLPKILTVIRKCHVALAGHIMRHIEAAMRVLLWSPDVTCRHCCLDLTLKKIIEEDIGFHECFDERDTRPQCRKEPHSVTN</sequence>
<name>A0A0L8FVS4_OCTBM</name>
<reference evidence="1" key="1">
    <citation type="submission" date="2015-07" db="EMBL/GenBank/DDBJ databases">
        <title>MeaNS - Measles Nucleotide Surveillance Program.</title>
        <authorList>
            <person name="Tran T."/>
            <person name="Druce J."/>
        </authorList>
    </citation>
    <scope>NUCLEOTIDE SEQUENCE</scope>
    <source>
        <strain evidence="1">UCB-OBI-ISO-001</strain>
        <tissue evidence="1">Gonad</tissue>
    </source>
</reference>
<evidence type="ECO:0000313" key="1">
    <source>
        <dbReference type="EMBL" id="KOF68520.1"/>
    </source>
</evidence>
<accession>A0A0L8FVS4</accession>
<organism evidence="1">
    <name type="scientific">Octopus bimaculoides</name>
    <name type="common">California two-spotted octopus</name>
    <dbReference type="NCBI Taxonomy" id="37653"/>
    <lineage>
        <taxon>Eukaryota</taxon>
        <taxon>Metazoa</taxon>
        <taxon>Spiralia</taxon>
        <taxon>Lophotrochozoa</taxon>
        <taxon>Mollusca</taxon>
        <taxon>Cephalopoda</taxon>
        <taxon>Coleoidea</taxon>
        <taxon>Octopodiformes</taxon>
        <taxon>Octopoda</taxon>
        <taxon>Incirrata</taxon>
        <taxon>Octopodidae</taxon>
        <taxon>Octopus</taxon>
    </lineage>
</organism>
<gene>
    <name evidence="1" type="ORF">OCBIM_22007188mg</name>
</gene>
<proteinExistence type="predicted"/>
<feature type="non-terminal residue" evidence="1">
    <location>
        <position position="1"/>
    </location>
</feature>
<protein>
    <submittedName>
        <fullName evidence="1">Uncharacterized protein</fullName>
    </submittedName>
</protein>
<dbReference type="AlphaFoldDB" id="A0A0L8FVS4"/>